<feature type="region of interest" description="Disordered" evidence="2">
    <location>
        <begin position="597"/>
        <end position="676"/>
    </location>
</feature>
<dbReference type="GO" id="GO:0005634">
    <property type="term" value="C:nucleus"/>
    <property type="evidence" value="ECO:0007669"/>
    <property type="project" value="TreeGrafter"/>
</dbReference>
<dbReference type="InterPro" id="IPR046757">
    <property type="entry name" value="YL1_N"/>
</dbReference>
<feature type="domain" description="Vps72/YL1 C-terminal" evidence="3">
    <location>
        <begin position="528"/>
        <end position="558"/>
    </location>
</feature>
<dbReference type="EMBL" id="CP017554">
    <property type="protein sequence ID" value="AOW01766.1"/>
    <property type="molecule type" value="Genomic_DNA"/>
</dbReference>
<comment type="similarity">
    <text evidence="1">Belongs to the VPS72/YL1 family.</text>
</comment>
<feature type="region of interest" description="Disordered" evidence="2">
    <location>
        <begin position="26"/>
        <end position="202"/>
    </location>
</feature>
<evidence type="ECO:0000313" key="4">
    <source>
        <dbReference type="EMBL" id="AOW01766.1"/>
    </source>
</evidence>
<accession>A0A1D8N803</accession>
<feature type="compositionally biased region" description="Acidic residues" evidence="2">
    <location>
        <begin position="109"/>
        <end position="123"/>
    </location>
</feature>
<feature type="compositionally biased region" description="Low complexity" evidence="2">
    <location>
        <begin position="437"/>
        <end position="447"/>
    </location>
</feature>
<dbReference type="VEuPathDB" id="FungiDB:YALI1_B20834g"/>
<reference evidence="4 5" key="1">
    <citation type="journal article" date="2016" name="PLoS ONE">
        <title>Sequence Assembly of Yarrowia lipolytica Strain W29/CLIB89 Shows Transposable Element Diversity.</title>
        <authorList>
            <person name="Magnan C."/>
            <person name="Yu J."/>
            <person name="Chang I."/>
            <person name="Jahn E."/>
            <person name="Kanomata Y."/>
            <person name="Wu J."/>
            <person name="Zeller M."/>
            <person name="Oakes M."/>
            <person name="Baldi P."/>
            <person name="Sandmeyer S."/>
        </authorList>
    </citation>
    <scope>NUCLEOTIDE SEQUENCE [LARGE SCALE GENOMIC DNA]</scope>
    <source>
        <strain evidence="5">CLIB89(W29)</strain>
    </source>
</reference>
<dbReference type="AlphaFoldDB" id="A0A1D8N803"/>
<dbReference type="Pfam" id="PF08265">
    <property type="entry name" value="YL1_C"/>
    <property type="match status" value="1"/>
</dbReference>
<dbReference type="RefSeq" id="XP_500949.3">
    <property type="nucleotide sequence ID" value="XM_500949.3"/>
</dbReference>
<feature type="compositionally biased region" description="Acidic residues" evidence="2">
    <location>
        <begin position="86"/>
        <end position="99"/>
    </location>
</feature>
<protein>
    <recommendedName>
        <fullName evidence="3">Vps72/YL1 C-terminal domain-containing protein</fullName>
    </recommendedName>
</protein>
<organism evidence="4 5">
    <name type="scientific">Yarrowia lipolytica</name>
    <name type="common">Candida lipolytica</name>
    <dbReference type="NCBI Taxonomy" id="4952"/>
    <lineage>
        <taxon>Eukaryota</taxon>
        <taxon>Fungi</taxon>
        <taxon>Dikarya</taxon>
        <taxon>Ascomycota</taxon>
        <taxon>Saccharomycotina</taxon>
        <taxon>Dipodascomycetes</taxon>
        <taxon>Dipodascales</taxon>
        <taxon>Dipodascales incertae sedis</taxon>
        <taxon>Yarrowia</taxon>
    </lineage>
</organism>
<name>A0A1D8N803_YARLL</name>
<dbReference type="Pfam" id="PF05764">
    <property type="entry name" value="YL1"/>
    <property type="match status" value="1"/>
</dbReference>
<evidence type="ECO:0000259" key="3">
    <source>
        <dbReference type="SMART" id="SM00993"/>
    </source>
</evidence>
<dbReference type="Proteomes" id="UP000182444">
    <property type="component" value="Chromosome 1B"/>
</dbReference>
<dbReference type="PANTHER" id="PTHR13275:SF4">
    <property type="entry name" value="VACUOLAR PROTEIN SORTING-ASSOCIATED PROTEIN 72 HOMOLOG"/>
    <property type="match status" value="1"/>
</dbReference>
<evidence type="ECO:0000256" key="1">
    <source>
        <dbReference type="ARBA" id="ARBA00006832"/>
    </source>
</evidence>
<dbReference type="SMART" id="SM00993">
    <property type="entry name" value="YL1_C"/>
    <property type="match status" value="1"/>
</dbReference>
<proteinExistence type="inferred from homology"/>
<dbReference type="eggNOG" id="KOG2897">
    <property type="taxonomic scope" value="Eukaryota"/>
</dbReference>
<feature type="region of interest" description="Disordered" evidence="2">
    <location>
        <begin position="333"/>
        <end position="481"/>
    </location>
</feature>
<feature type="compositionally biased region" description="Basic and acidic residues" evidence="2">
    <location>
        <begin position="643"/>
        <end position="659"/>
    </location>
</feature>
<gene>
    <name evidence="4" type="ORF">YALI1_B20834g</name>
</gene>
<dbReference type="KEGG" id="yli:2907039"/>
<dbReference type="InterPro" id="IPR013272">
    <property type="entry name" value="Vps72/YL1_C"/>
</dbReference>
<feature type="compositionally biased region" description="Acidic residues" evidence="2">
    <location>
        <begin position="448"/>
        <end position="462"/>
    </location>
</feature>
<evidence type="ECO:0000256" key="2">
    <source>
        <dbReference type="SAM" id="MobiDB-lite"/>
    </source>
</evidence>
<dbReference type="VEuPathDB" id="FungiDB:YALI0_B15862g"/>
<dbReference type="OMA" id="PVISYWS"/>
<sequence>MPLEESIIATRQRRANAGNRLKALLDAQEPLDDDDEHNIFMEFEDDQEFELGADEPEMPGYDEEEEDEEEDTMSPAPKRRKTSETTEMEEDGDSDDNPESEAQGSDFFSESDSESENDSEPEDAGEKELQKREKEEKTRKRLAARKAYEIPTMEKLARPRVTAQAAARARAAKEARKPVKRKSTTVEELINSDRRVSRRSTAVKNTKEVLERLKEQEEKRAAYVPREKKVVKKLTQAERLAEAKITEQQNIDSLNNFFRQEDLRKQRQREAMLAKRIPLKSFIRFLSSSKLVDPIPLPGIEEVEVAKIKKEVVKATPKVNTEGEKVEAAVTEGANNAAVPTTGTPIAETQTEVKDSVETTAESTDPTAVPAAEPTTVEPTSENETIAKNDASEDVVMVDAPKADANGSTKSKMADEPDSSAATATESPAVKKEEETAASATATPDAAASEEPEANEDSDSDGETPAPKPATVPKKAKITVEGPQEKVGTTVVQLLEFAQDRNLSRPEVKRYLLGPQAVVPTGRDYSINNCVVTGKPARFRDSKSKGLYYASLEAFKVIETVREGGYNWNWGLGGVFTEHDGGKCAKNVPDGFYIKKEEPKDVEVSAKKDDEGNKDGNDGDKEDGQKNGETEVKNNEEDNNMIVDHKKKDLEGDDIKTEDPELSTSSPSEAPSGVIA</sequence>
<feature type="compositionally biased region" description="Polar residues" evidence="2">
    <location>
        <begin position="338"/>
        <end position="350"/>
    </location>
</feature>
<dbReference type="GeneID" id="2907039"/>
<feature type="compositionally biased region" description="Basic and acidic residues" evidence="2">
    <location>
        <begin position="597"/>
        <end position="636"/>
    </location>
</feature>
<feature type="compositionally biased region" description="Acidic residues" evidence="2">
    <location>
        <begin position="29"/>
        <end position="72"/>
    </location>
</feature>
<evidence type="ECO:0000313" key="5">
    <source>
        <dbReference type="Proteomes" id="UP000182444"/>
    </source>
</evidence>
<dbReference type="PANTHER" id="PTHR13275">
    <property type="entry name" value="YL-1 PROTEIN TRANSCRIPTION FACTOR-LIKE 1"/>
    <property type="match status" value="1"/>
</dbReference>
<feature type="compositionally biased region" description="Low complexity" evidence="2">
    <location>
        <begin position="159"/>
        <end position="169"/>
    </location>
</feature>
<feature type="compositionally biased region" description="Basic and acidic residues" evidence="2">
    <location>
        <begin position="124"/>
        <end position="138"/>
    </location>
</feature>